<dbReference type="HOGENOM" id="CLU_3329995_0_0_0"/>
<dbReference type="AlphaFoldDB" id="B3DY35"/>
<dbReference type="Proteomes" id="UP000009149">
    <property type="component" value="Chromosome"/>
</dbReference>
<dbReference type="EMBL" id="CP000975">
    <property type="protein sequence ID" value="ACD82312.1"/>
    <property type="molecule type" value="Genomic_DNA"/>
</dbReference>
<gene>
    <name evidence="2" type="ordered locus">Minf_0252</name>
</gene>
<evidence type="ECO:0000256" key="1">
    <source>
        <dbReference type="SAM" id="MobiDB-lite"/>
    </source>
</evidence>
<proteinExistence type="predicted"/>
<accession>B3DY35</accession>
<name>B3DY35_METI4</name>
<protein>
    <submittedName>
        <fullName evidence="2">Uncharacterized protein</fullName>
    </submittedName>
</protein>
<dbReference type="KEGG" id="min:Minf_0252"/>
<organism evidence="2 3">
    <name type="scientific">Methylacidiphilum infernorum (isolate V4)</name>
    <name type="common">Methylokorus infernorum (strain V4)</name>
    <dbReference type="NCBI Taxonomy" id="481448"/>
    <lineage>
        <taxon>Bacteria</taxon>
        <taxon>Pseudomonadati</taxon>
        <taxon>Verrucomicrobiota</taxon>
        <taxon>Methylacidiphilae</taxon>
        <taxon>Methylacidiphilales</taxon>
        <taxon>Methylacidiphilaceae</taxon>
        <taxon>Methylacidiphilum (ex Ratnadevi et al. 2023)</taxon>
    </lineage>
</organism>
<evidence type="ECO:0000313" key="2">
    <source>
        <dbReference type="EMBL" id="ACD82312.1"/>
    </source>
</evidence>
<reference evidence="2 3" key="1">
    <citation type="journal article" date="2008" name="Biol. Direct">
        <title>Complete genome sequence of the extremely acidophilic methanotroph isolate V4, Methylacidiphilum infernorum, a representative of the bacterial phylum Verrucomicrobia.</title>
        <authorList>
            <person name="Hou S."/>
            <person name="Makarova K.S."/>
            <person name="Saw J.H."/>
            <person name="Senin P."/>
            <person name="Ly B.V."/>
            <person name="Zhou Z."/>
            <person name="Ren Y."/>
            <person name="Wang J."/>
            <person name="Galperin M.Y."/>
            <person name="Omelchenko M.V."/>
            <person name="Wolf Y.I."/>
            <person name="Yutin N."/>
            <person name="Koonin E.V."/>
            <person name="Stott M.B."/>
            <person name="Mountain B.W."/>
            <person name="Crowe M.A."/>
            <person name="Smirnova A.V."/>
            <person name="Dunfield P.F."/>
            <person name="Feng L."/>
            <person name="Wang L."/>
            <person name="Alam M."/>
        </authorList>
    </citation>
    <scope>NUCLEOTIDE SEQUENCE [LARGE SCALE GENOMIC DNA]</scope>
    <source>
        <strain evidence="3">Isolate V4</strain>
    </source>
</reference>
<dbReference type="STRING" id="481448.Minf_0252"/>
<sequence>MATKLQTAPCGHHGVLSNSMPPLSPFLTARKPLGLGGI</sequence>
<feature type="region of interest" description="Disordered" evidence="1">
    <location>
        <begin position="1"/>
        <end position="26"/>
    </location>
</feature>
<evidence type="ECO:0000313" key="3">
    <source>
        <dbReference type="Proteomes" id="UP000009149"/>
    </source>
</evidence>